<evidence type="ECO:0000313" key="2">
    <source>
        <dbReference type="Proteomes" id="UP000324595"/>
    </source>
</evidence>
<dbReference type="SUPFAM" id="SSF159245">
    <property type="entry name" value="AttH-like"/>
    <property type="match status" value="1"/>
</dbReference>
<organism evidence="1 2">
    <name type="scientific">Fodinibius salinus</name>
    <dbReference type="NCBI Taxonomy" id="860790"/>
    <lineage>
        <taxon>Bacteria</taxon>
        <taxon>Pseudomonadati</taxon>
        <taxon>Balneolota</taxon>
        <taxon>Balneolia</taxon>
        <taxon>Balneolales</taxon>
        <taxon>Balneolaceae</taxon>
        <taxon>Fodinibius</taxon>
    </lineage>
</organism>
<dbReference type="Proteomes" id="UP000324595">
    <property type="component" value="Unassembled WGS sequence"/>
</dbReference>
<dbReference type="Gene3D" id="2.40.370.10">
    <property type="entry name" value="AttH-like domain"/>
    <property type="match status" value="1"/>
</dbReference>
<dbReference type="RefSeq" id="WP_148898162.1">
    <property type="nucleotide sequence ID" value="NZ_VNHY01000001.1"/>
</dbReference>
<protein>
    <submittedName>
        <fullName evidence="1">Hydroxyneurosporene synthase</fullName>
    </submittedName>
</protein>
<keyword evidence="2" id="KW-1185">Reference proteome</keyword>
<name>A0A5D3YNP2_9BACT</name>
<accession>A0A5D3YNP2</accession>
<sequence length="362" mass="42816">MNIFSDFRKDAARSMDTTGGYEWWYFDAVSADDQFSFVIIFYRGNPFSRRYISQLNSDSVNARPSKFPAISISVYEDGDPIYYSFTEFEASDCSFDEERPFVEVGPHRMEIQNTSGLLKYHLTLEETLASGDQIEASLTFKSSLPVDSLFKNCDERSGEHLWNLVQPRAEVEGSFHITGPTVEAREIGFKGRGYHDHNTGYEPMHNEFEDWYWGRFHFSHATLVYYLMNRESDKQHRAWLIDNNNGKVLNELDNVRLEDEGRTLFGLRTAHRIWLHSDRVSVQIQQGRLLDNGPFYQRFMSDAFLQIVDQDYIESQRGISEYICPQRIYNRFFWPFVNMRIRYMAENPHWVQQFPGLYRWTW</sequence>
<comment type="caution">
    <text evidence="1">The sequence shown here is derived from an EMBL/GenBank/DDBJ whole genome shotgun (WGS) entry which is preliminary data.</text>
</comment>
<evidence type="ECO:0000313" key="1">
    <source>
        <dbReference type="EMBL" id="TYP95494.1"/>
    </source>
</evidence>
<dbReference type="AlphaFoldDB" id="A0A5D3YNP2"/>
<dbReference type="EMBL" id="VNHY01000001">
    <property type="protein sequence ID" value="TYP95494.1"/>
    <property type="molecule type" value="Genomic_DNA"/>
</dbReference>
<gene>
    <name evidence="1" type="ORF">LX73_0801</name>
</gene>
<dbReference type="CDD" id="cd21471">
    <property type="entry name" value="CrtC-like"/>
    <property type="match status" value="1"/>
</dbReference>
<reference evidence="1 2" key="1">
    <citation type="submission" date="2019-07" db="EMBL/GenBank/DDBJ databases">
        <title>Genomic Encyclopedia of Archaeal and Bacterial Type Strains, Phase II (KMG-II): from individual species to whole genera.</title>
        <authorList>
            <person name="Goeker M."/>
        </authorList>
    </citation>
    <scope>NUCLEOTIDE SEQUENCE [LARGE SCALE GENOMIC DNA]</scope>
    <source>
        <strain evidence="1 2">DSM 21935</strain>
    </source>
</reference>
<dbReference type="InterPro" id="IPR023374">
    <property type="entry name" value="AttH-like_dom_sf"/>
</dbReference>
<dbReference type="OrthoDB" id="5491608at2"/>
<proteinExistence type="predicted"/>